<dbReference type="OMA" id="RFEWTER"/>
<feature type="domain" description="Peptidase M28" evidence="5">
    <location>
        <begin position="143"/>
        <end position="242"/>
    </location>
</feature>
<organism evidence="6 7">
    <name type="scientific">Dictyostelium purpureum</name>
    <name type="common">Slime mold</name>
    <dbReference type="NCBI Taxonomy" id="5786"/>
    <lineage>
        <taxon>Eukaryota</taxon>
        <taxon>Amoebozoa</taxon>
        <taxon>Evosea</taxon>
        <taxon>Eumycetozoa</taxon>
        <taxon>Dictyostelia</taxon>
        <taxon>Dictyosteliales</taxon>
        <taxon>Dictyosteliaceae</taxon>
        <taxon>Dictyostelium</taxon>
    </lineage>
</organism>
<dbReference type="OrthoDB" id="2214at2759"/>
<feature type="transmembrane region" description="Helical" evidence="4">
    <location>
        <begin position="500"/>
        <end position="528"/>
    </location>
</feature>
<evidence type="ECO:0000259" key="5">
    <source>
        <dbReference type="Pfam" id="PF04389"/>
    </source>
</evidence>
<dbReference type="eggNOG" id="ENOG502R29A">
    <property type="taxonomic scope" value="Eukaryota"/>
</dbReference>
<evidence type="ECO:0000313" key="7">
    <source>
        <dbReference type="Proteomes" id="UP000001064"/>
    </source>
</evidence>
<name>F0Z9D7_DICPU</name>
<dbReference type="Proteomes" id="UP000001064">
    <property type="component" value="Unassembled WGS sequence"/>
</dbReference>
<evidence type="ECO:0000256" key="4">
    <source>
        <dbReference type="SAM" id="Phobius"/>
    </source>
</evidence>
<gene>
    <name evidence="6" type="ORF">DICPUDRAFT_26830</name>
</gene>
<feature type="transmembrane region" description="Helical" evidence="4">
    <location>
        <begin position="577"/>
        <end position="598"/>
    </location>
</feature>
<accession>F0Z9D7</accession>
<dbReference type="Gene3D" id="3.40.630.10">
    <property type="entry name" value="Zn peptidases"/>
    <property type="match status" value="1"/>
</dbReference>
<dbReference type="PANTHER" id="PTHR12147:SF26">
    <property type="entry name" value="PEPTIDASE M28 DOMAIN-CONTAINING PROTEIN"/>
    <property type="match status" value="1"/>
</dbReference>
<feature type="transmembrane region" description="Helical" evidence="4">
    <location>
        <begin position="406"/>
        <end position="424"/>
    </location>
</feature>
<feature type="region of interest" description="Disordered" evidence="3">
    <location>
        <begin position="453"/>
        <end position="481"/>
    </location>
</feature>
<dbReference type="InterPro" id="IPR007484">
    <property type="entry name" value="Peptidase_M28"/>
</dbReference>
<protein>
    <recommendedName>
        <fullName evidence="5">Peptidase M28 domain-containing protein</fullName>
    </recommendedName>
</protein>
<dbReference type="GeneID" id="10509942"/>
<keyword evidence="4" id="KW-0472">Membrane</keyword>
<dbReference type="VEuPathDB" id="AmoebaDB:DICPUDRAFT_26830"/>
<dbReference type="KEGG" id="dpp:DICPUDRAFT_26830"/>
<dbReference type="FunCoup" id="F0Z9D7">
    <property type="interactions" value="486"/>
</dbReference>
<sequence>MNNKIKFFLFFFIYFIIFLISSDYYKTNFNNNNNNNNNFEGVYLNNKINNLIKNVNKLIEIGNSKYVYEESRSLAREYIRDYLIDNGIGKDNIVWNHFEWNERFSEGKNITTTTWTGINIIVWSNNSQIENIEANPIRVVATNYDTKNWGLDKTSGAHDSLCATALLMELIIEFNKTPVSKQVPYMFIFFDQEKPGSLGSRSFVNNYRLSKYSKQYSYMLNIDGVGYHGVKPIVQTFPYEHQKKTLFTPRWLANEIVSSAYSINSIDGIHLGSSNIGLSIMYQAHRYHLPSVSYLGDEGPFIWAGIDSILITDIDYFYDHHNEKIPTHNQLSDQADLLDSDQLIELFLILYKFLINTSSSTSTKLNFINHFSNNPITNLFIKLFDKITMTIFSGIDQYLFIGPLQFGYFQLLSIIFFLLNLIYLTTFKEYRDLVFQYEKFKYQKRKRIYRLKKQNDQQKQFESNSEKEDDENNKAKNDLETINTTSTTTSTSFFNSGHRILFIHILLLAIVSLGDTVYCFEILFLSFLSLLTLTYYKYNINLITSFISSAFCSNFIYKDISQTYSLGRKTGNSSQELYLNLSLGIYIAHTILILIYGYDYGKKKLEINKYEIN</sequence>
<feature type="transmembrane region" description="Helical" evidence="4">
    <location>
        <begin position="7"/>
        <end position="25"/>
    </location>
</feature>
<evidence type="ECO:0000256" key="3">
    <source>
        <dbReference type="SAM" id="MobiDB-lite"/>
    </source>
</evidence>
<comment type="similarity">
    <text evidence="2">Belongs to the peptidase M28 family. M28B subfamily.</text>
</comment>
<dbReference type="SUPFAM" id="SSF53187">
    <property type="entry name" value="Zn-dependent exopeptidases"/>
    <property type="match status" value="1"/>
</dbReference>
<evidence type="ECO:0000313" key="6">
    <source>
        <dbReference type="EMBL" id="EGC39479.1"/>
    </source>
</evidence>
<proteinExistence type="inferred from homology"/>
<dbReference type="GO" id="GO:0006508">
    <property type="term" value="P:proteolysis"/>
    <property type="evidence" value="ECO:0000318"/>
    <property type="project" value="GO_Central"/>
</dbReference>
<keyword evidence="7" id="KW-1185">Reference proteome</keyword>
<dbReference type="Pfam" id="PF04389">
    <property type="entry name" value="Peptidase_M28"/>
    <property type="match status" value="1"/>
</dbReference>
<dbReference type="EMBL" id="GL870957">
    <property type="protein sequence ID" value="EGC39479.1"/>
    <property type="molecule type" value="Genomic_DNA"/>
</dbReference>
<evidence type="ECO:0000256" key="1">
    <source>
        <dbReference type="ARBA" id="ARBA00001947"/>
    </source>
</evidence>
<evidence type="ECO:0000256" key="2">
    <source>
        <dbReference type="ARBA" id="ARBA00005634"/>
    </source>
</evidence>
<dbReference type="InParanoid" id="F0Z9D7"/>
<dbReference type="InterPro" id="IPR045175">
    <property type="entry name" value="M28_fam"/>
</dbReference>
<keyword evidence="4" id="KW-0812">Transmembrane</keyword>
<comment type="cofactor">
    <cofactor evidence="1">
        <name>Zn(2+)</name>
        <dbReference type="ChEBI" id="CHEBI:29105"/>
    </cofactor>
</comment>
<dbReference type="RefSeq" id="XP_003284037.1">
    <property type="nucleotide sequence ID" value="XM_003283989.1"/>
</dbReference>
<dbReference type="GO" id="GO:0008235">
    <property type="term" value="F:metalloexopeptidase activity"/>
    <property type="evidence" value="ECO:0007669"/>
    <property type="project" value="InterPro"/>
</dbReference>
<dbReference type="AlphaFoldDB" id="F0Z9D7"/>
<reference evidence="7" key="1">
    <citation type="journal article" date="2011" name="Genome Biol.">
        <title>Comparative genomics of the social amoebae Dictyostelium discoideum and Dictyostelium purpureum.</title>
        <authorList>
            <consortium name="US DOE Joint Genome Institute (JGI-PGF)"/>
            <person name="Sucgang R."/>
            <person name="Kuo A."/>
            <person name="Tian X."/>
            <person name="Salerno W."/>
            <person name="Parikh A."/>
            <person name="Feasley C.L."/>
            <person name="Dalin E."/>
            <person name="Tu H."/>
            <person name="Huang E."/>
            <person name="Barry K."/>
            <person name="Lindquist E."/>
            <person name="Shapiro H."/>
            <person name="Bruce D."/>
            <person name="Schmutz J."/>
            <person name="Salamov A."/>
            <person name="Fey P."/>
            <person name="Gaudet P."/>
            <person name="Anjard C."/>
            <person name="Babu M.M."/>
            <person name="Basu S."/>
            <person name="Bushmanova Y."/>
            <person name="van der Wel H."/>
            <person name="Katoh-Kurasawa M."/>
            <person name="Dinh C."/>
            <person name="Coutinho P.M."/>
            <person name="Saito T."/>
            <person name="Elias M."/>
            <person name="Schaap P."/>
            <person name="Kay R.R."/>
            <person name="Henrissat B."/>
            <person name="Eichinger L."/>
            <person name="Rivero F."/>
            <person name="Putnam N.H."/>
            <person name="West C.M."/>
            <person name="Loomis W.F."/>
            <person name="Chisholm R.L."/>
            <person name="Shaulsky G."/>
            <person name="Strassmann J.E."/>
            <person name="Queller D.C."/>
            <person name="Kuspa A."/>
            <person name="Grigoriev I.V."/>
        </authorList>
    </citation>
    <scope>NUCLEOTIDE SEQUENCE [LARGE SCALE GENOMIC DNA]</scope>
    <source>
        <strain evidence="7">QSDP1</strain>
    </source>
</reference>
<keyword evidence="4" id="KW-1133">Transmembrane helix</keyword>
<dbReference type="PANTHER" id="PTHR12147">
    <property type="entry name" value="METALLOPEPTIDASE M28 FAMILY MEMBER"/>
    <property type="match status" value="1"/>
</dbReference>
<feature type="transmembrane region" description="Helical" evidence="4">
    <location>
        <begin position="540"/>
        <end position="557"/>
    </location>
</feature>